<comment type="subunit">
    <text evidence="5">Homotetramer composed of a dimer of dimers.</text>
</comment>
<dbReference type="PATRIC" id="fig|1437605.7.peg.500"/>
<dbReference type="PANTHER" id="PTHR12133">
    <property type="entry name" value="TRNA (ADENINE(58)-N(1))-METHYLTRANSFERASE"/>
    <property type="match status" value="1"/>
</dbReference>
<dbReference type="KEGG" id="bact:AB656_02425"/>
<dbReference type="GO" id="GO:0160107">
    <property type="term" value="F:tRNA (adenine(58)-N1)-methyltransferase activity"/>
    <property type="evidence" value="ECO:0007669"/>
    <property type="project" value="UniProtKB-EC"/>
</dbReference>
<dbReference type="CDD" id="cd02440">
    <property type="entry name" value="AdoMet_MTases"/>
    <property type="match status" value="1"/>
</dbReference>
<dbReference type="GO" id="GO:0031515">
    <property type="term" value="C:tRNA (m1A) methyltransferase complex"/>
    <property type="evidence" value="ECO:0007669"/>
    <property type="project" value="UniProtKB-UniRule"/>
</dbReference>
<comment type="function">
    <text evidence="5">Catalyzes the S-adenosyl-L-methionine-dependent formation of N(1)-methyladenine at position 58 (m1A58) in tRNA.</text>
</comment>
<dbReference type="InterPro" id="IPR014816">
    <property type="entry name" value="tRNA_MeTrfase_Gcd14"/>
</dbReference>
<evidence type="ECO:0000313" key="8">
    <source>
        <dbReference type="EMBL" id="KFI40062.1"/>
    </source>
</evidence>
<sequence>MAVRRGPVRAGEKVQLTDRKGKMLTLLLERGAVTQTDRGFLAHDRLIGLSEGSLVSTISAQELKACGNSDPAGEAGNDPRKPWKSARAVGGWVYTMMRPRLSDFLLSMPRGAQIMYPKDIAQVLLAGDIRSGMRVLESGAGSGAMSIALLDAVGSQGGLTTIELRAEFARVAVGNATVYFGGKPDCWDLRVGDFDQVAPLLPAGAYDRIVLDMLDPWNRLDAAWRALAPGGVLTAYVTTATQLGRLSEALRASGSWTEPEISETLERGWKADGLAVRPQHQMIGHSGFLVVTRAMAAGFQALHKRERGNKNVHADIDQTIPEQPNIQASAGAGADGGWSDLSLRDISDRKLRKVLRDLERQEAQVEAAARRQEEP</sequence>
<dbReference type="PIRSF" id="PIRSF017269">
    <property type="entry name" value="GCD14"/>
    <property type="match status" value="1"/>
</dbReference>
<dbReference type="PANTHER" id="PTHR12133:SF1">
    <property type="entry name" value="TRNA (ADENINE(58)-N(1))-METHYLTRANSFERASE, MITOCHONDRIAL"/>
    <property type="match status" value="1"/>
</dbReference>
<dbReference type="InterPro" id="IPR049470">
    <property type="entry name" value="TRM61_C"/>
</dbReference>
<dbReference type="Gene3D" id="3.10.330.20">
    <property type="match status" value="1"/>
</dbReference>
<feature type="binding site" evidence="6">
    <location>
        <position position="193"/>
    </location>
    <ligand>
        <name>S-adenosyl-L-methionine</name>
        <dbReference type="ChEBI" id="CHEBI:59789"/>
    </ligand>
</feature>
<keyword evidence="2 5" id="KW-0808">Transferase</keyword>
<evidence type="ECO:0000256" key="2">
    <source>
        <dbReference type="ARBA" id="ARBA00022679"/>
    </source>
</evidence>
<dbReference type="Pfam" id="PF14801">
    <property type="entry name" value="TrmI-like_N"/>
    <property type="match status" value="1"/>
</dbReference>
<dbReference type="EC" id="2.1.1.220" evidence="5"/>
<organism evidence="8 9">
    <name type="scientific">Bifidobacterium actinocoloniiforme DSM 22766</name>
    <dbReference type="NCBI Taxonomy" id="1437605"/>
    <lineage>
        <taxon>Bacteria</taxon>
        <taxon>Bacillati</taxon>
        <taxon>Actinomycetota</taxon>
        <taxon>Actinomycetes</taxon>
        <taxon>Bifidobacteriales</taxon>
        <taxon>Bifidobacteriaceae</taxon>
        <taxon>Bifidobacterium</taxon>
    </lineage>
</organism>
<evidence type="ECO:0000256" key="4">
    <source>
        <dbReference type="ARBA" id="ARBA00022694"/>
    </source>
</evidence>
<dbReference type="OrthoDB" id="9781391at2"/>
<comment type="caution">
    <text evidence="8">The sequence shown here is derived from an EMBL/GenBank/DDBJ whole genome shotgun (WGS) entry which is preliminary data.</text>
</comment>
<gene>
    <name evidence="8" type="ORF">BACT_0764</name>
</gene>
<protein>
    <recommendedName>
        <fullName evidence="5">tRNA (adenine(58)-N(1))-methyltransferase TrmI</fullName>
        <ecNumber evidence="5">2.1.1.220</ecNumber>
    </recommendedName>
</protein>
<dbReference type="Pfam" id="PF08704">
    <property type="entry name" value="GCD14"/>
    <property type="match status" value="1"/>
</dbReference>
<dbReference type="Proteomes" id="UP000029015">
    <property type="component" value="Unassembled WGS sequence"/>
</dbReference>
<name>A0A086Z0L2_9BIFI</name>
<dbReference type="PROSITE" id="PS51620">
    <property type="entry name" value="SAM_TRM61"/>
    <property type="match status" value="1"/>
</dbReference>
<evidence type="ECO:0000256" key="6">
    <source>
        <dbReference type="PIRSR" id="PIRSR017269-1"/>
    </source>
</evidence>
<comment type="catalytic activity">
    <reaction evidence="5">
        <text>adenosine(58) in tRNA + S-adenosyl-L-methionine = N(1)-methyladenosine(58) in tRNA + S-adenosyl-L-homocysteine + H(+)</text>
        <dbReference type="Rhea" id="RHEA:43152"/>
        <dbReference type="Rhea" id="RHEA-COMP:10365"/>
        <dbReference type="Rhea" id="RHEA-COMP:10366"/>
        <dbReference type="ChEBI" id="CHEBI:15378"/>
        <dbReference type="ChEBI" id="CHEBI:57856"/>
        <dbReference type="ChEBI" id="CHEBI:59789"/>
        <dbReference type="ChEBI" id="CHEBI:74411"/>
        <dbReference type="ChEBI" id="CHEBI:74491"/>
        <dbReference type="EC" id="2.1.1.220"/>
    </reaction>
</comment>
<dbReference type="STRING" id="1437605.AB656_02425"/>
<dbReference type="Gene3D" id="3.40.50.150">
    <property type="entry name" value="Vaccinia Virus protein VP39"/>
    <property type="match status" value="1"/>
</dbReference>
<evidence type="ECO:0000256" key="1">
    <source>
        <dbReference type="ARBA" id="ARBA00022603"/>
    </source>
</evidence>
<keyword evidence="1 5" id="KW-0489">Methyltransferase</keyword>
<keyword evidence="9" id="KW-1185">Reference proteome</keyword>
<feature type="binding site" evidence="6">
    <location>
        <position position="163"/>
    </location>
    <ligand>
        <name>S-adenosyl-L-methionine</name>
        <dbReference type="ChEBI" id="CHEBI:59789"/>
    </ligand>
</feature>
<dbReference type="eggNOG" id="COG2519">
    <property type="taxonomic scope" value="Bacteria"/>
</dbReference>
<dbReference type="EMBL" id="JGYK01000001">
    <property type="protein sequence ID" value="KFI40062.1"/>
    <property type="molecule type" value="Genomic_DNA"/>
</dbReference>
<dbReference type="RefSeq" id="WP_033504464.1">
    <property type="nucleotide sequence ID" value="NZ_CP011786.1"/>
</dbReference>
<evidence type="ECO:0000256" key="5">
    <source>
        <dbReference type="PIRNR" id="PIRNR017269"/>
    </source>
</evidence>
<reference evidence="8 9" key="1">
    <citation type="submission" date="2014-03" db="EMBL/GenBank/DDBJ databases">
        <title>Genomics of Bifidobacteria.</title>
        <authorList>
            <person name="Ventura M."/>
            <person name="Milani C."/>
            <person name="Lugli G.A."/>
        </authorList>
    </citation>
    <scope>NUCLEOTIDE SEQUENCE [LARGE SCALE GENOMIC DNA]</scope>
    <source>
        <strain evidence="8 9">DSM 22766</strain>
    </source>
</reference>
<evidence type="ECO:0000259" key="7">
    <source>
        <dbReference type="Pfam" id="PF08704"/>
    </source>
</evidence>
<keyword evidence="3 5" id="KW-0949">S-adenosyl-L-methionine</keyword>
<evidence type="ECO:0000313" key="9">
    <source>
        <dbReference type="Proteomes" id="UP000029015"/>
    </source>
</evidence>
<evidence type="ECO:0000256" key="3">
    <source>
        <dbReference type="ARBA" id="ARBA00022691"/>
    </source>
</evidence>
<comment type="similarity">
    <text evidence="5">Belongs to the class I-like SAM-binding methyltransferase superfamily. TRM61 family.</text>
</comment>
<accession>A0A086Z0L2</accession>
<dbReference type="AlphaFoldDB" id="A0A086Z0L2"/>
<dbReference type="GO" id="GO:0030488">
    <property type="term" value="P:tRNA methylation"/>
    <property type="evidence" value="ECO:0007669"/>
    <property type="project" value="InterPro"/>
</dbReference>
<feature type="domain" description="tRNA (adenine(58)-N(1))-methyltransferase catalytic subunit TRM61 C-terminal" evidence="7">
    <location>
        <begin position="91"/>
        <end position="270"/>
    </location>
</feature>
<proteinExistence type="inferred from homology"/>
<feature type="binding site" evidence="6">
    <location>
        <position position="212"/>
    </location>
    <ligand>
        <name>S-adenosyl-L-methionine</name>
        <dbReference type="ChEBI" id="CHEBI:59789"/>
    </ligand>
</feature>
<keyword evidence="4 5" id="KW-0819">tRNA processing</keyword>
<dbReference type="InterPro" id="IPR029063">
    <property type="entry name" value="SAM-dependent_MTases_sf"/>
</dbReference>
<dbReference type="SUPFAM" id="SSF53335">
    <property type="entry name" value="S-adenosyl-L-methionine-dependent methyltransferases"/>
    <property type="match status" value="1"/>
</dbReference>